<protein>
    <submittedName>
        <fullName evidence="1">Uncharacterized protein</fullName>
    </submittedName>
</protein>
<name>A0A0D2K1G6_9EURO</name>
<dbReference type="Proteomes" id="UP000053411">
    <property type="component" value="Unassembled WGS sequence"/>
</dbReference>
<dbReference type="VEuPathDB" id="FungiDB:Z520_04332"/>
<organism evidence="1 2">
    <name type="scientific">Fonsecaea multimorphosa CBS 102226</name>
    <dbReference type="NCBI Taxonomy" id="1442371"/>
    <lineage>
        <taxon>Eukaryota</taxon>
        <taxon>Fungi</taxon>
        <taxon>Dikarya</taxon>
        <taxon>Ascomycota</taxon>
        <taxon>Pezizomycotina</taxon>
        <taxon>Eurotiomycetes</taxon>
        <taxon>Chaetothyriomycetidae</taxon>
        <taxon>Chaetothyriales</taxon>
        <taxon>Herpotrichiellaceae</taxon>
        <taxon>Fonsecaea</taxon>
    </lineage>
</organism>
<gene>
    <name evidence="1" type="ORF">Z520_04332</name>
</gene>
<evidence type="ECO:0000313" key="2">
    <source>
        <dbReference type="Proteomes" id="UP000053411"/>
    </source>
</evidence>
<dbReference type="PANTHER" id="PTHR37540:SF10">
    <property type="entry name" value="SIGMA-70 REGION 2 FAMILY PROTEIN"/>
    <property type="match status" value="1"/>
</dbReference>
<keyword evidence="2" id="KW-1185">Reference proteome</keyword>
<dbReference type="GeneID" id="27710078"/>
<dbReference type="OrthoDB" id="5620at2759"/>
<accession>A0A0D2K1G6</accession>
<dbReference type="EMBL" id="KN848068">
    <property type="protein sequence ID" value="KIX99697.1"/>
    <property type="molecule type" value="Genomic_DNA"/>
</dbReference>
<sequence>MPKRPGKLQFISWTHGDGGDVADTQRRAHSHAARTAHARERRLRILEYQARKAAQGIVEDWGTRDSAPAEPMKNVAAAPDGDVFSLEEETSMPSPPLIGLLDSGGRGDPFSSFASPFNPIEHFLLYHYVTVVIPFMSSLCITLREHARYSEERSRDWVQLVLSDPGSTKGIFLAASRHLSKIHQQRQNFLRLSLQYKIDCIQALRRAISAGTLTAMDDSTFAKIIILAADEFLLGNLEMSRHHIRGAVKVVELKGGPHTLGLGGFLEHILYKYVGEVGLSYKFQPPEIPSF</sequence>
<dbReference type="STRING" id="1442371.A0A0D2K1G6"/>
<dbReference type="PANTHER" id="PTHR37540">
    <property type="entry name" value="TRANSCRIPTION FACTOR (ACR-2), PUTATIVE-RELATED-RELATED"/>
    <property type="match status" value="1"/>
</dbReference>
<evidence type="ECO:0000313" key="1">
    <source>
        <dbReference type="EMBL" id="KIX99697.1"/>
    </source>
</evidence>
<dbReference type="RefSeq" id="XP_016633820.1">
    <property type="nucleotide sequence ID" value="XM_016774840.1"/>
</dbReference>
<reference evidence="1 2" key="1">
    <citation type="submission" date="2015-01" db="EMBL/GenBank/DDBJ databases">
        <title>The Genome Sequence of Fonsecaea multimorphosa CBS 102226.</title>
        <authorList>
            <consortium name="The Broad Institute Genomics Platform"/>
            <person name="Cuomo C."/>
            <person name="de Hoog S."/>
            <person name="Gorbushina A."/>
            <person name="Stielow B."/>
            <person name="Teixiera M."/>
            <person name="Abouelleil A."/>
            <person name="Chapman S.B."/>
            <person name="Priest M."/>
            <person name="Young S.K."/>
            <person name="Wortman J."/>
            <person name="Nusbaum C."/>
            <person name="Birren B."/>
        </authorList>
    </citation>
    <scope>NUCLEOTIDE SEQUENCE [LARGE SCALE GENOMIC DNA]</scope>
    <source>
        <strain evidence="1 2">CBS 102226</strain>
    </source>
</reference>
<proteinExistence type="predicted"/>
<dbReference type="AlphaFoldDB" id="A0A0D2K1G6"/>